<evidence type="ECO:0008006" key="3">
    <source>
        <dbReference type="Google" id="ProtNLM"/>
    </source>
</evidence>
<dbReference type="RefSeq" id="WP_091833629.1">
    <property type="nucleotide sequence ID" value="NZ_FNZK01000017.1"/>
</dbReference>
<dbReference type="GO" id="GO:0005975">
    <property type="term" value="P:carbohydrate metabolic process"/>
    <property type="evidence" value="ECO:0007669"/>
    <property type="project" value="InterPro"/>
</dbReference>
<sequence>MNTLALESQLDKTHIFRMTDDTGMFQHAKFGVPDLSKGYTTDDNARALIMAVMLYEKEQKKSYLALVYRYLAFVLYSQNETGRFRNFMTYDRKFIEAEGSEDCFGRCLWALGYTMESTAMPKGVQDVCARAVAAALDTKLFAIKSIRSQAYVLIGLGFLKTEAAHLRICEIATQLADSFDKCTKTSEWQWFEDELTYDNTVLPWAMFIAYRATKEQRFLDIARKSLAFVDTVTFRDGFFRPVGCDGWYKKDKEPALYDQQPVEASMSTLAHLVAFEITEQPDMLEFAQKSFAWYLGENSLGQSLIDPETGGCFDGITPTGVNRNQGAESIVGYTMAKLALSKHNLTTPTFMTNQSCFER</sequence>
<evidence type="ECO:0000313" key="1">
    <source>
        <dbReference type="EMBL" id="SEJ79467.1"/>
    </source>
</evidence>
<dbReference type="Gene3D" id="1.50.10.20">
    <property type="match status" value="1"/>
</dbReference>
<accession>A0A1H7BT07</accession>
<gene>
    <name evidence="1" type="ORF">SAMN05660742_11757</name>
</gene>
<name>A0A1H7BT07_9FIRM</name>
<dbReference type="EMBL" id="FNZK01000017">
    <property type="protein sequence ID" value="SEJ79467.1"/>
    <property type="molecule type" value="Genomic_DNA"/>
</dbReference>
<evidence type="ECO:0000313" key="2">
    <source>
        <dbReference type="Proteomes" id="UP000199662"/>
    </source>
</evidence>
<reference evidence="2" key="1">
    <citation type="submission" date="2016-10" db="EMBL/GenBank/DDBJ databases">
        <authorList>
            <person name="Varghese N."/>
            <person name="Submissions S."/>
        </authorList>
    </citation>
    <scope>NUCLEOTIDE SEQUENCE [LARGE SCALE GENOMIC DNA]</scope>
    <source>
        <strain evidence="2">DSM 2179</strain>
    </source>
</reference>
<keyword evidence="2" id="KW-1185">Reference proteome</keyword>
<proteinExistence type="predicted"/>
<protein>
    <recommendedName>
        <fullName evidence="3">Glycosyltransferase</fullName>
    </recommendedName>
</protein>
<dbReference type="STRING" id="84035.SAMN05660742_11757"/>
<dbReference type="AlphaFoldDB" id="A0A1H7BT07"/>
<dbReference type="SUPFAM" id="SSF48208">
    <property type="entry name" value="Six-hairpin glycosidases"/>
    <property type="match status" value="1"/>
</dbReference>
<dbReference type="Proteomes" id="UP000199662">
    <property type="component" value="Unassembled WGS sequence"/>
</dbReference>
<dbReference type="InterPro" id="IPR008928">
    <property type="entry name" value="6-hairpin_glycosidase_sf"/>
</dbReference>
<organism evidence="1 2">
    <name type="scientific">Propionispira arboris</name>
    <dbReference type="NCBI Taxonomy" id="84035"/>
    <lineage>
        <taxon>Bacteria</taxon>
        <taxon>Bacillati</taxon>
        <taxon>Bacillota</taxon>
        <taxon>Negativicutes</taxon>
        <taxon>Selenomonadales</taxon>
        <taxon>Selenomonadaceae</taxon>
        <taxon>Propionispira</taxon>
    </lineage>
</organism>